<dbReference type="Gene3D" id="3.40.630.10">
    <property type="entry name" value="Zn peptidases"/>
    <property type="match status" value="2"/>
</dbReference>
<dbReference type="InterPro" id="IPR002933">
    <property type="entry name" value="Peptidase_M20"/>
</dbReference>
<dbReference type="PANTHER" id="PTHR43808">
    <property type="entry name" value="ACETYLORNITHINE DEACETYLASE"/>
    <property type="match status" value="1"/>
</dbReference>
<accession>A0ABR9K4T4</accession>
<dbReference type="EMBL" id="JADBDZ010000001">
    <property type="protein sequence ID" value="MBE1537644.1"/>
    <property type="molecule type" value="Genomic_DNA"/>
</dbReference>
<dbReference type="PANTHER" id="PTHR43808:SF9">
    <property type="entry name" value="BLL0789 PROTEIN"/>
    <property type="match status" value="1"/>
</dbReference>
<dbReference type="Pfam" id="PF01546">
    <property type="entry name" value="Peptidase_M20"/>
    <property type="match status" value="1"/>
</dbReference>
<gene>
    <name evidence="2" type="ORF">H4W34_007477</name>
</gene>
<evidence type="ECO:0000256" key="1">
    <source>
        <dbReference type="SAM" id="MobiDB-lite"/>
    </source>
</evidence>
<comment type="caution">
    <text evidence="2">The sequence shown here is derived from an EMBL/GenBank/DDBJ whole genome shotgun (WGS) entry which is preliminary data.</text>
</comment>
<sequence>MWPVGRLAEMPYTDDGTTITGPGVLDMKGGLVVLETALRALDAAGVAVRVPVRAVVVADEEVGSPTGRAVAALGQDVRGRPAAGSGDANLPGSRGLPTLDGLGPRGRGAQAPDEHVLVASLTERAALLAALIASSGQE</sequence>
<evidence type="ECO:0000313" key="3">
    <source>
        <dbReference type="Proteomes" id="UP000627838"/>
    </source>
</evidence>
<dbReference type="InterPro" id="IPR050072">
    <property type="entry name" value="Peptidase_M20A"/>
</dbReference>
<evidence type="ECO:0000313" key="2">
    <source>
        <dbReference type="EMBL" id="MBE1537644.1"/>
    </source>
</evidence>
<organism evidence="2 3">
    <name type="scientific">Actinomadura algeriensis</name>
    <dbReference type="NCBI Taxonomy" id="1679523"/>
    <lineage>
        <taxon>Bacteria</taxon>
        <taxon>Bacillati</taxon>
        <taxon>Actinomycetota</taxon>
        <taxon>Actinomycetes</taxon>
        <taxon>Streptosporangiales</taxon>
        <taxon>Thermomonosporaceae</taxon>
        <taxon>Actinomadura</taxon>
    </lineage>
</organism>
<reference evidence="2 3" key="1">
    <citation type="submission" date="2020-10" db="EMBL/GenBank/DDBJ databases">
        <title>Sequencing the genomes of 1000 actinobacteria strains.</title>
        <authorList>
            <person name="Klenk H.-P."/>
        </authorList>
    </citation>
    <scope>NUCLEOTIDE SEQUENCE [LARGE SCALE GENOMIC DNA]</scope>
    <source>
        <strain evidence="2 3">DSM 46744</strain>
    </source>
</reference>
<proteinExistence type="predicted"/>
<name>A0ABR9K4T4_9ACTN</name>
<dbReference type="Proteomes" id="UP000627838">
    <property type="component" value="Unassembled WGS sequence"/>
</dbReference>
<feature type="region of interest" description="Disordered" evidence="1">
    <location>
        <begin position="75"/>
        <end position="111"/>
    </location>
</feature>
<keyword evidence="3" id="KW-1185">Reference proteome</keyword>
<protein>
    <submittedName>
        <fullName evidence="2">Acetylornithine deacetylase/succinyl-diaminopimelate desuccinylase-like protein</fullName>
    </submittedName>
</protein>
<dbReference type="SUPFAM" id="SSF53187">
    <property type="entry name" value="Zn-dependent exopeptidases"/>
    <property type="match status" value="1"/>
</dbReference>